<dbReference type="Pfam" id="PF03572">
    <property type="entry name" value="Peptidase_S41"/>
    <property type="match status" value="1"/>
</dbReference>
<sequence length="337" mass="37115">MSLLPAVAAPKDMTLDAAARNEVISNTAKHLRADYVFPDLGEKMAASLQARQQRGEYDRIDSALRFAEQLSEDMQAISHDKHLRLRYREQEIAKDSIRDEDSPEEVARYQRAAQRNNYGFRKVEILDGNIGYLRLDSFDEPSIAASTATAAMTLLAGSSALIIDLRHNGGGSPEMVQFLTSYLFGPTPVHLNDLYYRPENSTTQYRTLPYVPGPRLTNTPVYLLTARRTFSAAEEFSYNLKQLKRATLVGETTGGGAHPGGMYRVHPHFQVFVATGRAINPISKSNWEGTGVIPDIATPAADALSTTHKLALEATAKSAADTEYRQLAEAALGRLAK</sequence>
<dbReference type="SMART" id="SM00245">
    <property type="entry name" value="TSPc"/>
    <property type="match status" value="1"/>
</dbReference>
<evidence type="ECO:0000313" key="2">
    <source>
        <dbReference type="EMBL" id="MFC4158665.1"/>
    </source>
</evidence>
<dbReference type="GO" id="GO:0016787">
    <property type="term" value="F:hydrolase activity"/>
    <property type="evidence" value="ECO:0007669"/>
    <property type="project" value="UniProtKB-KW"/>
</dbReference>
<dbReference type="RefSeq" id="WP_378161585.1">
    <property type="nucleotide sequence ID" value="NZ_JBHSBU010000001.1"/>
</dbReference>
<comment type="caution">
    <text evidence="2">The sequence shown here is derived from an EMBL/GenBank/DDBJ whole genome shotgun (WGS) entry which is preliminary data.</text>
</comment>
<evidence type="ECO:0000259" key="1">
    <source>
        <dbReference type="SMART" id="SM00245"/>
    </source>
</evidence>
<dbReference type="CDD" id="cd07563">
    <property type="entry name" value="Peptidase_S41_IRBP"/>
    <property type="match status" value="1"/>
</dbReference>
<dbReference type="Gene3D" id="3.90.226.10">
    <property type="entry name" value="2-enoyl-CoA Hydratase, Chain A, domain 1"/>
    <property type="match status" value="1"/>
</dbReference>
<dbReference type="Proteomes" id="UP001595791">
    <property type="component" value="Unassembled WGS sequence"/>
</dbReference>
<dbReference type="EMBL" id="JBHSBU010000001">
    <property type="protein sequence ID" value="MFC4158665.1"/>
    <property type="molecule type" value="Genomic_DNA"/>
</dbReference>
<gene>
    <name evidence="2" type="ORF">ACFOW7_04730</name>
</gene>
<organism evidence="2 3">
    <name type="scientific">Chitinimonas lacunae</name>
    <dbReference type="NCBI Taxonomy" id="1963018"/>
    <lineage>
        <taxon>Bacteria</taxon>
        <taxon>Pseudomonadati</taxon>
        <taxon>Pseudomonadota</taxon>
        <taxon>Betaproteobacteria</taxon>
        <taxon>Neisseriales</taxon>
        <taxon>Chitinibacteraceae</taxon>
        <taxon>Chitinimonas</taxon>
    </lineage>
</organism>
<dbReference type="Gene3D" id="3.30.750.44">
    <property type="match status" value="1"/>
</dbReference>
<dbReference type="PANTHER" id="PTHR11261">
    <property type="entry name" value="INTERPHOTORECEPTOR RETINOID-BINDING PROTEIN"/>
    <property type="match status" value="1"/>
</dbReference>
<evidence type="ECO:0000313" key="3">
    <source>
        <dbReference type="Proteomes" id="UP001595791"/>
    </source>
</evidence>
<protein>
    <submittedName>
        <fullName evidence="2">S41 family peptidase</fullName>
        <ecNumber evidence="2">3.4.-.-</ecNumber>
    </submittedName>
</protein>
<dbReference type="EC" id="3.4.-.-" evidence="2"/>
<feature type="domain" description="Tail specific protease" evidence="1">
    <location>
        <begin position="102"/>
        <end position="299"/>
    </location>
</feature>
<accession>A0ABV8MP55</accession>
<reference evidence="3" key="1">
    <citation type="journal article" date="2019" name="Int. J. Syst. Evol. Microbiol.">
        <title>The Global Catalogue of Microorganisms (GCM) 10K type strain sequencing project: providing services to taxonomists for standard genome sequencing and annotation.</title>
        <authorList>
            <consortium name="The Broad Institute Genomics Platform"/>
            <consortium name="The Broad Institute Genome Sequencing Center for Infectious Disease"/>
            <person name="Wu L."/>
            <person name="Ma J."/>
        </authorList>
    </citation>
    <scope>NUCLEOTIDE SEQUENCE [LARGE SCALE GENOMIC DNA]</scope>
    <source>
        <strain evidence="3">LMG 29894</strain>
    </source>
</reference>
<keyword evidence="2" id="KW-0378">Hydrolase</keyword>
<dbReference type="InterPro" id="IPR029045">
    <property type="entry name" value="ClpP/crotonase-like_dom_sf"/>
</dbReference>
<dbReference type="InterPro" id="IPR005151">
    <property type="entry name" value="Tail-specific_protease"/>
</dbReference>
<dbReference type="PANTHER" id="PTHR11261:SF3">
    <property type="entry name" value="RETINOL-BINDING PROTEIN 3"/>
    <property type="match status" value="1"/>
</dbReference>
<dbReference type="SUPFAM" id="SSF52096">
    <property type="entry name" value="ClpP/crotonase"/>
    <property type="match status" value="1"/>
</dbReference>
<name>A0ABV8MP55_9NEIS</name>
<dbReference type="Pfam" id="PF11918">
    <property type="entry name" value="Peptidase_S41_N"/>
    <property type="match status" value="1"/>
</dbReference>
<keyword evidence="3" id="KW-1185">Reference proteome</keyword>
<proteinExistence type="predicted"/>